<comment type="caution">
    <text evidence="1">The sequence shown here is derived from an EMBL/GenBank/DDBJ whole genome shotgun (WGS) entry which is preliminary data.</text>
</comment>
<protein>
    <submittedName>
        <fullName evidence="1">Uncharacterized protein</fullName>
    </submittedName>
</protein>
<accession>A0A815ZYC3</accession>
<evidence type="ECO:0000313" key="2">
    <source>
        <dbReference type="Proteomes" id="UP000663889"/>
    </source>
</evidence>
<reference evidence="1" key="1">
    <citation type="submission" date="2021-02" db="EMBL/GenBank/DDBJ databases">
        <authorList>
            <person name="Nowell W R."/>
        </authorList>
    </citation>
    <scope>NUCLEOTIDE SEQUENCE</scope>
</reference>
<sequence length="53" mass="6323">MDQILLMMFVTLTYNSHQTQQELNSIVEGTFDLRFQTIKNTFLPTYHQTLSRK</sequence>
<feature type="non-terminal residue" evidence="1">
    <location>
        <position position="1"/>
    </location>
</feature>
<dbReference type="Proteomes" id="UP000663889">
    <property type="component" value="Unassembled WGS sequence"/>
</dbReference>
<organism evidence="1 2">
    <name type="scientific">Rotaria sordida</name>
    <dbReference type="NCBI Taxonomy" id="392033"/>
    <lineage>
        <taxon>Eukaryota</taxon>
        <taxon>Metazoa</taxon>
        <taxon>Spiralia</taxon>
        <taxon>Gnathifera</taxon>
        <taxon>Rotifera</taxon>
        <taxon>Eurotatoria</taxon>
        <taxon>Bdelloidea</taxon>
        <taxon>Philodinida</taxon>
        <taxon>Philodinidae</taxon>
        <taxon>Rotaria</taxon>
    </lineage>
</organism>
<evidence type="ECO:0000313" key="1">
    <source>
        <dbReference type="EMBL" id="CAF1588486.1"/>
    </source>
</evidence>
<proteinExistence type="predicted"/>
<dbReference type="EMBL" id="CAJNOU010021834">
    <property type="protein sequence ID" value="CAF1588486.1"/>
    <property type="molecule type" value="Genomic_DNA"/>
</dbReference>
<dbReference type="AlphaFoldDB" id="A0A815ZYC3"/>
<name>A0A815ZYC3_9BILA</name>
<gene>
    <name evidence="1" type="ORF">SEV965_LOCUS40072</name>
</gene>